<sequence>MIATFDGHHDLFGFIFFVLKKDQAVDATICAFLFALIGLRIDQRTGPPFKLIFIAFGEIACAIEIFRCALYVELNIWVFRPVGLYSEKELSFVPSPRGTAHTQ</sequence>
<dbReference type="Proteomes" id="UP000198672">
    <property type="component" value="Unassembled WGS sequence"/>
</dbReference>
<dbReference type="STRING" id="61595.SAMN05421644_1864"/>
<dbReference type="EMBL" id="FNOW01000086">
    <property type="protein sequence ID" value="SDY49314.1"/>
    <property type="molecule type" value="Genomic_DNA"/>
</dbReference>
<dbReference type="AlphaFoldDB" id="A0A1H3KCQ8"/>
<gene>
    <name evidence="1" type="ORF">SAMN05421644_1864</name>
</gene>
<protein>
    <submittedName>
        <fullName evidence="1">Uncharacterized protein</fullName>
    </submittedName>
</protein>
<organism evidence="1 2">
    <name type="scientific">Allochromatium warmingii</name>
    <name type="common">Chromatium warmingii</name>
    <dbReference type="NCBI Taxonomy" id="61595"/>
    <lineage>
        <taxon>Bacteria</taxon>
        <taxon>Pseudomonadati</taxon>
        <taxon>Pseudomonadota</taxon>
        <taxon>Gammaproteobacteria</taxon>
        <taxon>Chromatiales</taxon>
        <taxon>Chromatiaceae</taxon>
        <taxon>Allochromatium</taxon>
    </lineage>
</organism>
<keyword evidence="2" id="KW-1185">Reference proteome</keyword>
<reference evidence="2" key="1">
    <citation type="submission" date="2016-10" db="EMBL/GenBank/DDBJ databases">
        <authorList>
            <person name="Varghese N."/>
            <person name="Submissions S."/>
        </authorList>
    </citation>
    <scope>NUCLEOTIDE SEQUENCE [LARGE SCALE GENOMIC DNA]</scope>
    <source>
        <strain evidence="2">DSM 173</strain>
    </source>
</reference>
<evidence type="ECO:0000313" key="1">
    <source>
        <dbReference type="EMBL" id="SDY49314.1"/>
    </source>
</evidence>
<name>A0A1H3KCQ8_ALLWA</name>
<proteinExistence type="predicted"/>
<evidence type="ECO:0000313" key="2">
    <source>
        <dbReference type="Proteomes" id="UP000198672"/>
    </source>
</evidence>
<accession>A0A1H3KCQ8</accession>